<evidence type="ECO:0000259" key="11">
    <source>
        <dbReference type="Pfam" id="PF11527"/>
    </source>
</evidence>
<evidence type="ECO:0000256" key="4">
    <source>
        <dbReference type="ARBA" id="ARBA00021815"/>
    </source>
</evidence>
<dbReference type="Pfam" id="PF11527">
    <property type="entry name" value="ARL2_Bind_BART"/>
    <property type="match status" value="1"/>
</dbReference>
<dbReference type="EMBL" id="FR824286">
    <property type="protein sequence ID" value="CCA24462.1"/>
    <property type="molecule type" value="Genomic_DNA"/>
</dbReference>
<keyword evidence="7" id="KW-0969">Cilium</keyword>
<sequence>MQSAADSFAMDTSDWVFDFVVNLFHSPEWEVPLMCFIDENCAVFDTSEENKLAYMELFQQYRNILESILCNSLAEIGISVSDFAEVCERCSRRNELSHEIVNQILSMDDFLIFKKLMIKRNLELELEAIQAFRETEEEDDLDDLVAQLMELSILYKQEEVEQADLEAAIAISSALHQEHIRLINIQDKVAKDDSLGSKLAQRKSLERLDDEKQNVIEFQQRNKESLQETVNTSKELHKKAEITEDEIKRREAYLRKQRDQIVEKKRIEREKSLKEYHQQQKSTPNEMPVEIADNIKASVKESVDPKAIQNEEKRSALRVALARRMKQDLLESAGQDACSMRVYQLSELDEKMDRVEMLRYKAQEQERQVRAGLKK</sequence>
<keyword evidence="5" id="KW-0963">Cytoplasm</keyword>
<evidence type="ECO:0000256" key="9">
    <source>
        <dbReference type="ARBA" id="ARBA00031593"/>
    </source>
</evidence>
<evidence type="ECO:0000256" key="1">
    <source>
        <dbReference type="ARBA" id="ARBA00004138"/>
    </source>
</evidence>
<evidence type="ECO:0000256" key="7">
    <source>
        <dbReference type="ARBA" id="ARBA00023069"/>
    </source>
</evidence>
<name>F0WSX8_9STRA</name>
<evidence type="ECO:0000256" key="3">
    <source>
        <dbReference type="ARBA" id="ARBA00007460"/>
    </source>
</evidence>
<dbReference type="AlphaFoldDB" id="F0WSX8"/>
<dbReference type="GO" id="GO:0097546">
    <property type="term" value="C:ciliary base"/>
    <property type="evidence" value="ECO:0007669"/>
    <property type="project" value="TreeGrafter"/>
</dbReference>
<dbReference type="InterPro" id="IPR042541">
    <property type="entry name" value="BART_sf"/>
</dbReference>
<gene>
    <name evidence="12" type="primary">AlNc14C241G9467</name>
    <name evidence="12" type="ORF">ALNC14_106060</name>
</gene>
<dbReference type="HOGENOM" id="CLU_738540_0_0_1"/>
<dbReference type="GO" id="GO:0005930">
    <property type="term" value="C:axoneme"/>
    <property type="evidence" value="ECO:0007669"/>
    <property type="project" value="TreeGrafter"/>
</dbReference>
<dbReference type="Gene3D" id="1.20.1520.10">
    <property type="entry name" value="ADP-ribosylation factor-like 2-binding protein, domain"/>
    <property type="match status" value="1"/>
</dbReference>
<evidence type="ECO:0000313" key="12">
    <source>
        <dbReference type="EMBL" id="CCA24462.1"/>
    </source>
</evidence>
<reference evidence="12" key="1">
    <citation type="journal article" date="2011" name="PLoS Biol.">
        <title>Gene gain and loss during evolution of obligate parasitism in the white rust pathogen of Arabidopsis thaliana.</title>
        <authorList>
            <person name="Kemen E."/>
            <person name="Gardiner A."/>
            <person name="Schultz-Larsen T."/>
            <person name="Kemen A.C."/>
            <person name="Balmuth A.L."/>
            <person name="Robert-Seilaniantz A."/>
            <person name="Bailey K."/>
            <person name="Holub E."/>
            <person name="Studholme D.J."/>
            <person name="Maclean D."/>
            <person name="Jones J.D."/>
        </authorList>
    </citation>
    <scope>NUCLEOTIDE SEQUENCE</scope>
</reference>
<reference evidence="12" key="2">
    <citation type="submission" date="2011-02" db="EMBL/GenBank/DDBJ databases">
        <authorList>
            <person name="MacLean D."/>
        </authorList>
    </citation>
    <scope>NUCLEOTIDE SEQUENCE</scope>
</reference>
<evidence type="ECO:0000256" key="5">
    <source>
        <dbReference type="ARBA" id="ARBA00022490"/>
    </source>
</evidence>
<dbReference type="PANTHER" id="PTHR21532:SF0">
    <property type="entry name" value="CILIA- AND FLAGELLA-ASSOCIATED PROTEIN 36"/>
    <property type="match status" value="1"/>
</dbReference>
<feature type="domain" description="BART" evidence="11">
    <location>
        <begin position="13"/>
        <end position="125"/>
    </location>
</feature>
<feature type="coiled-coil region" evidence="10">
    <location>
        <begin position="119"/>
        <end position="161"/>
    </location>
</feature>
<evidence type="ECO:0000256" key="2">
    <source>
        <dbReference type="ARBA" id="ARBA00004496"/>
    </source>
</evidence>
<keyword evidence="8" id="KW-0966">Cell projection</keyword>
<proteinExistence type="inferred from homology"/>
<feature type="coiled-coil region" evidence="10">
    <location>
        <begin position="208"/>
        <end position="236"/>
    </location>
</feature>
<evidence type="ECO:0000256" key="8">
    <source>
        <dbReference type="ARBA" id="ARBA00023273"/>
    </source>
</evidence>
<evidence type="ECO:0000256" key="10">
    <source>
        <dbReference type="SAM" id="Coils"/>
    </source>
</evidence>
<dbReference type="InterPro" id="IPR023379">
    <property type="entry name" value="BART_dom"/>
</dbReference>
<protein>
    <recommendedName>
        <fullName evidence="4">Cilia- and flagella-associated protein 36</fullName>
    </recommendedName>
    <alternativeName>
        <fullName evidence="9">Coiled-coil domain-containing protein 104</fullName>
    </alternativeName>
</protein>
<accession>F0WSX8</accession>
<keyword evidence="6 10" id="KW-0175">Coiled coil</keyword>
<dbReference type="PANTHER" id="PTHR21532">
    <property type="entry name" value="PHOSPHODIESTERASE HL"/>
    <property type="match status" value="1"/>
</dbReference>
<organism evidence="12">
    <name type="scientific">Albugo laibachii Nc14</name>
    <dbReference type="NCBI Taxonomy" id="890382"/>
    <lineage>
        <taxon>Eukaryota</taxon>
        <taxon>Sar</taxon>
        <taxon>Stramenopiles</taxon>
        <taxon>Oomycota</taxon>
        <taxon>Peronosporomycetes</taxon>
        <taxon>Albuginales</taxon>
        <taxon>Albuginaceae</taxon>
        <taxon>Albugo</taxon>
    </lineage>
</organism>
<comment type="similarity">
    <text evidence="3">Belongs to the CFAP36 family.</text>
</comment>
<comment type="subcellular location">
    <subcellularLocation>
        <location evidence="1">Cell projection</location>
        <location evidence="1">Cilium</location>
    </subcellularLocation>
    <subcellularLocation>
        <location evidence="2">Cytoplasm</location>
    </subcellularLocation>
</comment>
<dbReference type="InterPro" id="IPR038888">
    <property type="entry name" value="CFAP36"/>
</dbReference>
<evidence type="ECO:0000256" key="6">
    <source>
        <dbReference type="ARBA" id="ARBA00023054"/>
    </source>
</evidence>